<dbReference type="PRINTS" id="PR00904">
    <property type="entry name" value="FRATAXIN"/>
</dbReference>
<dbReference type="GO" id="GO:0051537">
    <property type="term" value="F:2 iron, 2 sulfur cluster binding"/>
    <property type="evidence" value="ECO:0007669"/>
    <property type="project" value="TreeGrafter"/>
</dbReference>
<dbReference type="AlphaFoldDB" id="A0A0N4SYI3"/>
<dbReference type="SMART" id="SM01219">
    <property type="entry name" value="Frataxin_Cyay"/>
    <property type="match status" value="1"/>
</dbReference>
<dbReference type="InterPro" id="IPR017789">
    <property type="entry name" value="Frataxin"/>
</dbReference>
<dbReference type="Pfam" id="PF01491">
    <property type="entry name" value="Frataxin_Cyay"/>
    <property type="match status" value="1"/>
</dbReference>
<keyword evidence="10" id="KW-0406">Ion transport</keyword>
<dbReference type="PROSITE" id="PS01344">
    <property type="entry name" value="FRATAXIN_1"/>
    <property type="match status" value="1"/>
</dbReference>
<dbReference type="GO" id="GO:0008198">
    <property type="term" value="F:ferrous iron binding"/>
    <property type="evidence" value="ECO:0007669"/>
    <property type="project" value="TreeGrafter"/>
</dbReference>
<keyword evidence="6" id="KW-0410">Iron transport</keyword>
<evidence type="ECO:0000256" key="5">
    <source>
        <dbReference type="ARBA" id="ARBA00022448"/>
    </source>
</evidence>
<evidence type="ECO:0000256" key="2">
    <source>
        <dbReference type="ARBA" id="ARBA00008183"/>
    </source>
</evidence>
<evidence type="ECO:0000256" key="8">
    <source>
        <dbReference type="ARBA" id="ARBA00023002"/>
    </source>
</evidence>
<dbReference type="SUPFAM" id="SSF55387">
    <property type="entry name" value="Frataxin/Nqo15-like"/>
    <property type="match status" value="1"/>
</dbReference>
<evidence type="ECO:0000256" key="1">
    <source>
        <dbReference type="ARBA" id="ARBA00004173"/>
    </source>
</evidence>
<dbReference type="GO" id="GO:0004322">
    <property type="term" value="F:ferroxidase activity"/>
    <property type="evidence" value="ECO:0007669"/>
    <property type="project" value="UniProtKB-EC"/>
</dbReference>
<keyword evidence="4" id="KW-0409">Iron storage</keyword>
<dbReference type="InterPro" id="IPR020895">
    <property type="entry name" value="Frataxin_CS"/>
</dbReference>
<dbReference type="WBParaSite" id="BPAG_0000079401-mRNA-1">
    <property type="protein sequence ID" value="BPAG_0000079401-mRNA-1"/>
    <property type="gene ID" value="BPAG_0000079401"/>
</dbReference>
<dbReference type="EMBL" id="UZAD01000043">
    <property type="protein sequence ID" value="VDN81981.1"/>
    <property type="molecule type" value="Genomic_DNA"/>
</dbReference>
<dbReference type="PROSITE" id="PS50810">
    <property type="entry name" value="FRATAXIN_2"/>
    <property type="match status" value="1"/>
</dbReference>
<dbReference type="InterPro" id="IPR036524">
    <property type="entry name" value="Frataxin/CyaY_sf"/>
</dbReference>
<reference evidence="13 14" key="2">
    <citation type="submission" date="2018-11" db="EMBL/GenBank/DDBJ databases">
        <authorList>
            <consortium name="Pathogen Informatics"/>
        </authorList>
    </citation>
    <scope>NUCLEOTIDE SEQUENCE [LARGE SCALE GENOMIC DNA]</scope>
</reference>
<keyword evidence="9" id="KW-0408">Iron</keyword>
<dbReference type="InterPro" id="IPR002908">
    <property type="entry name" value="Frataxin/CyaY"/>
</dbReference>
<comment type="catalytic activity">
    <reaction evidence="12">
        <text>4 Fe(2+) + O2 + 4 H(+) = 4 Fe(3+) + 2 H2O</text>
        <dbReference type="Rhea" id="RHEA:11148"/>
        <dbReference type="ChEBI" id="CHEBI:15377"/>
        <dbReference type="ChEBI" id="CHEBI:15378"/>
        <dbReference type="ChEBI" id="CHEBI:15379"/>
        <dbReference type="ChEBI" id="CHEBI:29033"/>
        <dbReference type="ChEBI" id="CHEBI:29034"/>
        <dbReference type="EC" id="1.16.3.1"/>
    </reaction>
</comment>
<comment type="subcellular location">
    <subcellularLocation>
        <location evidence="1">Mitochondrion</location>
    </subcellularLocation>
</comment>
<name>A0A0N4SYI3_BRUPA</name>
<keyword evidence="14" id="KW-1185">Reference proteome</keyword>
<dbReference type="Gene3D" id="3.30.920.10">
    <property type="entry name" value="Frataxin/CyaY"/>
    <property type="match status" value="1"/>
</dbReference>
<evidence type="ECO:0000256" key="6">
    <source>
        <dbReference type="ARBA" id="ARBA00022496"/>
    </source>
</evidence>
<evidence type="ECO:0000256" key="4">
    <source>
        <dbReference type="ARBA" id="ARBA00022434"/>
    </source>
</evidence>
<evidence type="ECO:0000256" key="3">
    <source>
        <dbReference type="ARBA" id="ARBA00013107"/>
    </source>
</evidence>
<dbReference type="NCBIfam" id="TIGR03422">
    <property type="entry name" value="mito_frataxin"/>
    <property type="match status" value="1"/>
</dbReference>
<dbReference type="GO" id="GO:0005739">
    <property type="term" value="C:mitochondrion"/>
    <property type="evidence" value="ECO:0007669"/>
    <property type="project" value="UniProtKB-SubCell"/>
</dbReference>
<protein>
    <recommendedName>
        <fullName evidence="3">ferroxidase</fullName>
        <ecNumber evidence="3">1.16.3.1</ecNumber>
    </recommendedName>
</protein>
<evidence type="ECO:0000256" key="7">
    <source>
        <dbReference type="ARBA" id="ARBA00022946"/>
    </source>
</evidence>
<evidence type="ECO:0000313" key="15">
    <source>
        <dbReference type="WBParaSite" id="BPAG_0000079401-mRNA-1"/>
    </source>
</evidence>
<comment type="similarity">
    <text evidence="2">Belongs to the frataxin family.</text>
</comment>
<dbReference type="GO" id="GO:0034986">
    <property type="term" value="F:iron chaperone activity"/>
    <property type="evidence" value="ECO:0007669"/>
    <property type="project" value="TreeGrafter"/>
</dbReference>
<keyword evidence="11" id="KW-0496">Mitochondrion</keyword>
<dbReference type="EC" id="1.16.3.1" evidence="3"/>
<evidence type="ECO:0000313" key="14">
    <source>
        <dbReference type="Proteomes" id="UP000278627"/>
    </source>
</evidence>
<evidence type="ECO:0000256" key="9">
    <source>
        <dbReference type="ARBA" id="ARBA00023004"/>
    </source>
</evidence>
<dbReference type="GO" id="GO:0006826">
    <property type="term" value="P:iron ion transport"/>
    <property type="evidence" value="ECO:0007669"/>
    <property type="project" value="UniProtKB-KW"/>
</dbReference>
<organism evidence="15">
    <name type="scientific">Brugia pahangi</name>
    <name type="common">Filarial nematode worm</name>
    <dbReference type="NCBI Taxonomy" id="6280"/>
    <lineage>
        <taxon>Eukaryota</taxon>
        <taxon>Metazoa</taxon>
        <taxon>Ecdysozoa</taxon>
        <taxon>Nematoda</taxon>
        <taxon>Chromadorea</taxon>
        <taxon>Rhabditida</taxon>
        <taxon>Spirurina</taxon>
        <taxon>Spiruromorpha</taxon>
        <taxon>Filarioidea</taxon>
        <taxon>Onchocercidae</taxon>
        <taxon>Brugia</taxon>
    </lineage>
</organism>
<dbReference type="PANTHER" id="PTHR16821">
    <property type="entry name" value="FRATAXIN"/>
    <property type="match status" value="1"/>
</dbReference>
<dbReference type="STRING" id="6280.A0A0N4SYI3"/>
<evidence type="ECO:0000313" key="13">
    <source>
        <dbReference type="EMBL" id="VDN81981.1"/>
    </source>
</evidence>
<proteinExistence type="inferred from homology"/>
<gene>
    <name evidence="13" type="ORF">BPAG_LOCUS795</name>
</gene>
<sequence length="141" mass="16545">MLRRRLFTALVNMRPFLKERHLSSELSEDEYEKLANETLNKLADYLDSFPDRFSCDRDYDVNSSMGVVTAKISRKAGTYVINKQTPNRQIWLSSPLSGPKRFDLVDQKWISTRDNISLDILLNNEFRKIFETENIDFSKCL</sequence>
<dbReference type="NCBIfam" id="TIGR03421">
    <property type="entry name" value="FeS_CyaY"/>
    <property type="match status" value="1"/>
</dbReference>
<evidence type="ECO:0000256" key="12">
    <source>
        <dbReference type="ARBA" id="ARBA00047990"/>
    </source>
</evidence>
<reference evidence="15" key="1">
    <citation type="submission" date="2017-02" db="UniProtKB">
        <authorList>
            <consortium name="WormBaseParasite"/>
        </authorList>
    </citation>
    <scope>IDENTIFICATION</scope>
</reference>
<dbReference type="PANTHER" id="PTHR16821:SF2">
    <property type="entry name" value="FRATAXIN, MITOCHONDRIAL"/>
    <property type="match status" value="1"/>
</dbReference>
<dbReference type="Proteomes" id="UP000278627">
    <property type="component" value="Unassembled WGS sequence"/>
</dbReference>
<keyword evidence="7" id="KW-0809">Transit peptide</keyword>
<evidence type="ECO:0000256" key="11">
    <source>
        <dbReference type="ARBA" id="ARBA00023128"/>
    </source>
</evidence>
<keyword evidence="5" id="KW-0813">Transport</keyword>
<accession>A0A0N4SYI3</accession>
<evidence type="ECO:0000256" key="10">
    <source>
        <dbReference type="ARBA" id="ARBA00023065"/>
    </source>
</evidence>
<dbReference type="GO" id="GO:0006879">
    <property type="term" value="P:intracellular iron ion homeostasis"/>
    <property type="evidence" value="ECO:0007669"/>
    <property type="project" value="UniProtKB-KW"/>
</dbReference>
<dbReference type="GO" id="GO:0008199">
    <property type="term" value="F:ferric iron binding"/>
    <property type="evidence" value="ECO:0007669"/>
    <property type="project" value="InterPro"/>
</dbReference>
<dbReference type="GO" id="GO:0016226">
    <property type="term" value="P:iron-sulfur cluster assembly"/>
    <property type="evidence" value="ECO:0007669"/>
    <property type="project" value="InterPro"/>
</dbReference>
<keyword evidence="8" id="KW-0560">Oxidoreductase</keyword>